<name>A0A8S3Z1J0_9EUPU</name>
<dbReference type="InterPro" id="IPR002925">
    <property type="entry name" value="Dienelactn_hydro"/>
</dbReference>
<dbReference type="Proteomes" id="UP000678393">
    <property type="component" value="Unassembled WGS sequence"/>
</dbReference>
<protein>
    <recommendedName>
        <fullName evidence="1">Dienelactone hydrolase domain-containing protein</fullName>
    </recommendedName>
</protein>
<feature type="domain" description="Dienelactone hydrolase" evidence="1">
    <location>
        <begin position="21"/>
        <end position="226"/>
    </location>
</feature>
<dbReference type="OrthoDB" id="17560at2759"/>
<dbReference type="PANTHER" id="PTHR46623:SF6">
    <property type="entry name" value="ALPHA_BETA-HYDROLASES SUPERFAMILY PROTEIN"/>
    <property type="match status" value="1"/>
</dbReference>
<dbReference type="Gene3D" id="3.40.50.1820">
    <property type="entry name" value="alpha/beta hydrolase"/>
    <property type="match status" value="1"/>
</dbReference>
<dbReference type="GO" id="GO:0016787">
    <property type="term" value="F:hydrolase activity"/>
    <property type="evidence" value="ECO:0007669"/>
    <property type="project" value="InterPro"/>
</dbReference>
<proteinExistence type="predicted"/>
<reference evidence="2" key="1">
    <citation type="submission" date="2021-04" db="EMBL/GenBank/DDBJ databases">
        <authorList>
            <consortium name="Molecular Ecology Group"/>
        </authorList>
    </citation>
    <scope>NUCLEOTIDE SEQUENCE</scope>
</reference>
<dbReference type="SUPFAM" id="SSF53474">
    <property type="entry name" value="alpha/beta-Hydrolases"/>
    <property type="match status" value="1"/>
</dbReference>
<evidence type="ECO:0000313" key="3">
    <source>
        <dbReference type="Proteomes" id="UP000678393"/>
    </source>
</evidence>
<dbReference type="Pfam" id="PF01738">
    <property type="entry name" value="DLH"/>
    <property type="match status" value="1"/>
</dbReference>
<dbReference type="AlphaFoldDB" id="A0A8S3Z1J0"/>
<sequence length="228" mass="24896">MASLKHVSCPSGNKLGDCPAFIYGDPSKTPKALIVLQEWWGVNQQIQDCAKDIADKTKLVTLIPDLYRGKVATDHETAGHYMGDLDWKGAVEDIRGCAKYLKSQGVKKVGVTGFCMGGALAMASAALVSEIDASAPFYGVPSSQLVDVTKINVPLQCHFAEKDDTVGFASPAEWKPLKAKLEGSLKQLEFYVYDAGHAFTNKSGPNYNEELHKLAFSRMFAFFEKHLS</sequence>
<dbReference type="EMBL" id="CAJHNH020001383">
    <property type="protein sequence ID" value="CAG5122879.1"/>
    <property type="molecule type" value="Genomic_DNA"/>
</dbReference>
<comment type="caution">
    <text evidence="2">The sequence shown here is derived from an EMBL/GenBank/DDBJ whole genome shotgun (WGS) entry which is preliminary data.</text>
</comment>
<dbReference type="PANTHER" id="PTHR46623">
    <property type="entry name" value="CARBOXYMETHYLENEBUTENOLIDASE-RELATED"/>
    <property type="match status" value="1"/>
</dbReference>
<evidence type="ECO:0000259" key="1">
    <source>
        <dbReference type="Pfam" id="PF01738"/>
    </source>
</evidence>
<dbReference type="InterPro" id="IPR051049">
    <property type="entry name" value="Dienelactone_hydrolase-like"/>
</dbReference>
<evidence type="ECO:0000313" key="2">
    <source>
        <dbReference type="EMBL" id="CAG5122879.1"/>
    </source>
</evidence>
<organism evidence="2 3">
    <name type="scientific">Candidula unifasciata</name>
    <dbReference type="NCBI Taxonomy" id="100452"/>
    <lineage>
        <taxon>Eukaryota</taxon>
        <taxon>Metazoa</taxon>
        <taxon>Spiralia</taxon>
        <taxon>Lophotrochozoa</taxon>
        <taxon>Mollusca</taxon>
        <taxon>Gastropoda</taxon>
        <taxon>Heterobranchia</taxon>
        <taxon>Euthyneura</taxon>
        <taxon>Panpulmonata</taxon>
        <taxon>Eupulmonata</taxon>
        <taxon>Stylommatophora</taxon>
        <taxon>Helicina</taxon>
        <taxon>Helicoidea</taxon>
        <taxon>Geomitridae</taxon>
        <taxon>Candidula</taxon>
    </lineage>
</organism>
<dbReference type="InterPro" id="IPR029058">
    <property type="entry name" value="AB_hydrolase_fold"/>
</dbReference>
<accession>A0A8S3Z1J0</accession>
<gene>
    <name evidence="2" type="ORF">CUNI_LOCUS8437</name>
</gene>
<keyword evidence="3" id="KW-1185">Reference proteome</keyword>